<gene>
    <name evidence="1" type="ORF">BLLFYP82_00538</name>
</gene>
<evidence type="ECO:0000313" key="1">
    <source>
        <dbReference type="EMBL" id="VYS77390.1"/>
    </source>
</evidence>
<dbReference type="InterPro" id="IPR011010">
    <property type="entry name" value="DNA_brk_join_enz"/>
</dbReference>
<dbReference type="EMBL" id="CACRSV010000006">
    <property type="protein sequence ID" value="VYS77390.1"/>
    <property type="molecule type" value="Genomic_DNA"/>
</dbReference>
<dbReference type="RefSeq" id="WP_156603989.1">
    <property type="nucleotide sequence ID" value="NZ_CACRSV010000006.1"/>
</dbReference>
<accession>A0A6N2RC20</accession>
<reference evidence="1" key="1">
    <citation type="submission" date="2019-11" db="EMBL/GenBank/DDBJ databases">
        <authorList>
            <person name="Feng L."/>
        </authorList>
    </citation>
    <scope>NUCLEOTIDE SEQUENCE</scope>
    <source>
        <strain evidence="1">BlongumLFYP82</strain>
    </source>
</reference>
<dbReference type="SUPFAM" id="SSF56349">
    <property type="entry name" value="DNA breaking-rejoining enzymes"/>
    <property type="match status" value="1"/>
</dbReference>
<sequence length="277" mass="32294">MDTPKLTWNNHKQVNYLRWYDKAGGEHKNYGDTPEDVLVRKGKLMAKLGMQAREPKSKKTTETKKRFTSVRKAYDKYIASFDDDSSYDGRIAALKPLIEKLGEEDIKKIKVDQLQSVVDNRPTPSTRASCYTFTKAFIRWLWKHDVLRDDISKNLEKPEYTPAVSDDDQKFIEERTDLMSKILNWLAEEDCPFHDDYNRVSCSVMGLRASELGGLCWEEIDERTHAVEIKWQITDDGKNIKNRTKSGFSRFFVIPNPYWEGSARTLAHFGLRPSLWR</sequence>
<proteinExistence type="predicted"/>
<dbReference type="GO" id="GO:0003677">
    <property type="term" value="F:DNA binding"/>
    <property type="evidence" value="ECO:0007669"/>
    <property type="project" value="InterPro"/>
</dbReference>
<name>A0A6N2RC20_BIFLN</name>
<protein>
    <submittedName>
        <fullName evidence="1">Uncharacterized protein</fullName>
    </submittedName>
</protein>
<dbReference type="AlphaFoldDB" id="A0A6N2RC20"/>
<organism evidence="1">
    <name type="scientific">Bifidobacterium longum</name>
    <dbReference type="NCBI Taxonomy" id="216816"/>
    <lineage>
        <taxon>Bacteria</taxon>
        <taxon>Bacillati</taxon>
        <taxon>Actinomycetota</taxon>
        <taxon>Actinomycetes</taxon>
        <taxon>Bifidobacteriales</taxon>
        <taxon>Bifidobacteriaceae</taxon>
        <taxon>Bifidobacterium</taxon>
    </lineage>
</organism>